<evidence type="ECO:0000256" key="8">
    <source>
        <dbReference type="ARBA" id="ARBA00023224"/>
    </source>
</evidence>
<evidence type="ECO:0000256" key="7">
    <source>
        <dbReference type="ARBA" id="ARBA00023170"/>
    </source>
</evidence>
<evidence type="ECO:0000259" key="10">
    <source>
        <dbReference type="PROSITE" id="PS50262"/>
    </source>
</evidence>
<accession>A0AAF5RWE8</accession>
<keyword evidence="5" id="KW-0297">G-protein coupled receptor</keyword>
<evidence type="ECO:0000313" key="11">
    <source>
        <dbReference type="Proteomes" id="UP000093561"/>
    </source>
</evidence>
<reference evidence="11" key="1">
    <citation type="submission" date="2015-03" db="EMBL/GenBank/DDBJ databases">
        <title>Wuchereria bancrofti Genome Sequencing Papua New Guinea Strain.</title>
        <authorList>
            <person name="Small S.T."/>
            <person name="Serre D."/>
            <person name="Zimmerman P.A."/>
        </authorList>
    </citation>
    <scope>NUCLEOTIDE SEQUENCE [LARGE SCALE GENOMIC DNA]</scope>
    <source>
        <strain evidence="11">pt0022</strain>
    </source>
</reference>
<evidence type="ECO:0000256" key="1">
    <source>
        <dbReference type="ARBA" id="ARBA00004651"/>
    </source>
</evidence>
<dbReference type="Gene3D" id="1.20.1070.10">
    <property type="entry name" value="Rhodopsin 7-helix transmembrane proteins"/>
    <property type="match status" value="1"/>
</dbReference>
<dbReference type="PANTHER" id="PTHR24249">
    <property type="entry name" value="HISTAMINE RECEPTOR-RELATED G-PROTEIN COUPLED RECEPTOR"/>
    <property type="match status" value="1"/>
</dbReference>
<keyword evidence="8" id="KW-0807">Transducer</keyword>
<evidence type="ECO:0000256" key="6">
    <source>
        <dbReference type="ARBA" id="ARBA00023136"/>
    </source>
</evidence>
<evidence type="ECO:0000256" key="3">
    <source>
        <dbReference type="ARBA" id="ARBA00022692"/>
    </source>
</evidence>
<evidence type="ECO:0000256" key="9">
    <source>
        <dbReference type="SAM" id="Phobius"/>
    </source>
</evidence>
<feature type="domain" description="G-protein coupled receptors family 1 profile" evidence="10">
    <location>
        <begin position="30"/>
        <end position="308"/>
    </location>
</feature>
<evidence type="ECO:0000313" key="12">
    <source>
        <dbReference type="WBParaSite" id="mrna-Wban_07404"/>
    </source>
</evidence>
<reference evidence="11" key="2">
    <citation type="journal article" date="2016" name="Mol. Ecol.">
        <title>Population genomics of the filarial nematode parasite Wuchereria bancrofti from mosquitoes.</title>
        <authorList>
            <person name="Small S.T."/>
            <person name="Reimer L.J."/>
            <person name="Tisch D.J."/>
            <person name="King C.L."/>
            <person name="Christensen B.M."/>
            <person name="Siba P.M."/>
            <person name="Kazura J.W."/>
            <person name="Serre D."/>
            <person name="Zimmerman P.A."/>
        </authorList>
    </citation>
    <scope>NUCLEOTIDE SEQUENCE</scope>
    <source>
        <strain evidence="11">pt0022</strain>
    </source>
</reference>
<sequence>MNNDQRSLVSGFDLSLFVILELLGLIAIFGNASLITVLVKFNYLNRASFILILSLAFADILHGIVTIFYFYPPIVLKGHYLSLLWMKIFNAIDWIAWAITLTHISAVCLDRLAAVIFYARYTLLVSLRKMRYYSIFCWIFFIGQNIILLLSNACCMIIPLQSKKYYTFGYQRDNNFLNQTNIYIYTYTPLELSTIIIISISNPIILIQIYKRWKRKCALQHASVLLLEMSMKLGAQHSHIELTRKSMQKASRQQQRIILQIVAVVAIFSNYMLIYYLSYYIFPYSYEWVAVLHSVFYSITHISNPVIYFTCNKEIRKHLFTLYIELWQYFLACNRSLLFERYQFPFHTMERTQQIRRLSTVESQKRMQQSKTTTTTVDIMIKLSTNITREMDTLINFKDYGKQQIEEKQKEQEYYF</sequence>
<feature type="transmembrane region" description="Helical" evidence="9">
    <location>
        <begin position="16"/>
        <end position="39"/>
    </location>
</feature>
<feature type="transmembrane region" description="Helical" evidence="9">
    <location>
        <begin position="94"/>
        <end position="121"/>
    </location>
</feature>
<reference evidence="12" key="3">
    <citation type="submission" date="2024-02" db="UniProtKB">
        <authorList>
            <consortium name="WormBaseParasite"/>
        </authorList>
    </citation>
    <scope>IDENTIFICATION</scope>
    <source>
        <strain evidence="12">pt0022</strain>
    </source>
</reference>
<dbReference type="InterPro" id="IPR000276">
    <property type="entry name" value="GPCR_Rhodpsn"/>
</dbReference>
<evidence type="ECO:0000256" key="5">
    <source>
        <dbReference type="ARBA" id="ARBA00023040"/>
    </source>
</evidence>
<feature type="transmembrane region" description="Helical" evidence="9">
    <location>
        <begin position="182"/>
        <end position="206"/>
    </location>
</feature>
<dbReference type="InterPro" id="IPR017452">
    <property type="entry name" value="GPCR_Rhodpsn_7TM"/>
</dbReference>
<dbReference type="PANTHER" id="PTHR24249:SF424">
    <property type="entry name" value="G-PROTEIN COUPLED RECEPTORS FAMILY 1 PROFILE DOMAIN-CONTAINING PROTEIN"/>
    <property type="match status" value="1"/>
</dbReference>
<dbReference type="Proteomes" id="UP000093561">
    <property type="component" value="Unassembled WGS sequence"/>
</dbReference>
<feature type="transmembrane region" description="Helical" evidence="9">
    <location>
        <begin position="288"/>
        <end position="309"/>
    </location>
</feature>
<dbReference type="PROSITE" id="PS50262">
    <property type="entry name" value="G_PROTEIN_RECEP_F1_2"/>
    <property type="match status" value="1"/>
</dbReference>
<dbReference type="WBParaSite" id="mrna-Wban_07404">
    <property type="protein sequence ID" value="mrna-Wban_07404"/>
    <property type="gene ID" value="Wban_07404"/>
</dbReference>
<evidence type="ECO:0000256" key="4">
    <source>
        <dbReference type="ARBA" id="ARBA00022989"/>
    </source>
</evidence>
<dbReference type="AlphaFoldDB" id="A0AAF5RWE8"/>
<feature type="transmembrane region" description="Helical" evidence="9">
    <location>
        <begin position="133"/>
        <end position="162"/>
    </location>
</feature>
<dbReference type="PRINTS" id="PR00237">
    <property type="entry name" value="GPCRRHODOPSN"/>
</dbReference>
<proteinExistence type="predicted"/>
<dbReference type="CDD" id="cd00637">
    <property type="entry name" value="7tm_classA_rhodopsin-like"/>
    <property type="match status" value="1"/>
</dbReference>
<dbReference type="SUPFAM" id="SSF81321">
    <property type="entry name" value="Family A G protein-coupled receptor-like"/>
    <property type="match status" value="1"/>
</dbReference>
<dbReference type="InterPro" id="IPR050569">
    <property type="entry name" value="TAAR"/>
</dbReference>
<keyword evidence="3 9" id="KW-0812">Transmembrane</keyword>
<dbReference type="Pfam" id="PF10328">
    <property type="entry name" value="7TM_GPCR_Srx"/>
    <property type="match status" value="1"/>
</dbReference>
<organism evidence="11 12">
    <name type="scientific">Wuchereria bancrofti</name>
    <dbReference type="NCBI Taxonomy" id="6293"/>
    <lineage>
        <taxon>Eukaryota</taxon>
        <taxon>Metazoa</taxon>
        <taxon>Ecdysozoa</taxon>
        <taxon>Nematoda</taxon>
        <taxon>Chromadorea</taxon>
        <taxon>Rhabditida</taxon>
        <taxon>Spirurina</taxon>
        <taxon>Spiruromorpha</taxon>
        <taxon>Filarioidea</taxon>
        <taxon>Onchocercidae</taxon>
        <taxon>Wuchereria</taxon>
    </lineage>
</organism>
<keyword evidence="2" id="KW-1003">Cell membrane</keyword>
<keyword evidence="7" id="KW-0675">Receptor</keyword>
<protein>
    <recommendedName>
        <fullName evidence="10">G-protein coupled receptors family 1 profile domain-containing protein</fullName>
    </recommendedName>
</protein>
<dbReference type="GO" id="GO:0004930">
    <property type="term" value="F:G protein-coupled receptor activity"/>
    <property type="evidence" value="ECO:0007669"/>
    <property type="project" value="UniProtKB-KW"/>
</dbReference>
<dbReference type="InterPro" id="IPR019430">
    <property type="entry name" value="7TM_GPCR_serpentine_rcpt_Srx"/>
</dbReference>
<feature type="transmembrane region" description="Helical" evidence="9">
    <location>
        <begin position="257"/>
        <end position="282"/>
    </location>
</feature>
<name>A0AAF5RWE8_WUCBA</name>
<keyword evidence="6 9" id="KW-0472">Membrane</keyword>
<keyword evidence="4 9" id="KW-1133">Transmembrane helix</keyword>
<feature type="transmembrane region" description="Helical" evidence="9">
    <location>
        <begin position="51"/>
        <end position="74"/>
    </location>
</feature>
<evidence type="ECO:0000256" key="2">
    <source>
        <dbReference type="ARBA" id="ARBA00022475"/>
    </source>
</evidence>
<comment type="subcellular location">
    <subcellularLocation>
        <location evidence="1">Cell membrane</location>
        <topology evidence="1">Multi-pass membrane protein</topology>
    </subcellularLocation>
</comment>
<dbReference type="GO" id="GO:0005886">
    <property type="term" value="C:plasma membrane"/>
    <property type="evidence" value="ECO:0007669"/>
    <property type="project" value="UniProtKB-SubCell"/>
</dbReference>